<keyword evidence="2" id="KW-1185">Reference proteome</keyword>
<evidence type="ECO:0000313" key="1">
    <source>
        <dbReference type="EMBL" id="MBF8377268.1"/>
    </source>
</evidence>
<dbReference type="EMBL" id="JADPKZ010000035">
    <property type="protein sequence ID" value="MBF8377268.1"/>
    <property type="molecule type" value="Genomic_DNA"/>
</dbReference>
<sequence>VMRAIERGKRDAEEPGSIVYEPKLVVRGSTAPVVVGTA</sequence>
<proteinExistence type="predicted"/>
<dbReference type="Proteomes" id="UP000642910">
    <property type="component" value="Unassembled WGS sequence"/>
</dbReference>
<comment type="caution">
    <text evidence="1">The sequence shown here is derived from an EMBL/GenBank/DDBJ whole genome shotgun (WGS) entry which is preliminary data.</text>
</comment>
<feature type="non-terminal residue" evidence="1">
    <location>
        <position position="1"/>
    </location>
</feature>
<accession>A0ABS0F1V3</accession>
<evidence type="ECO:0000313" key="2">
    <source>
        <dbReference type="Proteomes" id="UP000642910"/>
    </source>
</evidence>
<protein>
    <submittedName>
        <fullName evidence="1">GntR family transcriptional regulator</fullName>
    </submittedName>
</protein>
<organism evidence="1 2">
    <name type="scientific">Alicyclobacillus mali</name>
    <name type="common">ex Roth et al. 2021</name>
    <dbReference type="NCBI Taxonomy" id="1123961"/>
    <lineage>
        <taxon>Bacteria</taxon>
        <taxon>Bacillati</taxon>
        <taxon>Bacillota</taxon>
        <taxon>Bacilli</taxon>
        <taxon>Bacillales</taxon>
        <taxon>Alicyclobacillaceae</taxon>
        <taxon>Alicyclobacillus</taxon>
    </lineage>
</organism>
<name>A0ABS0F1V3_9BACL</name>
<gene>
    <name evidence="1" type="ORF">IW967_05210</name>
</gene>
<reference evidence="1 2" key="1">
    <citation type="submission" date="2020-11" db="EMBL/GenBank/DDBJ databases">
        <title>Genomic insight of Alicyclobacillus mali FL 18 reveals a new arsenic-resistant strain, with potential in environmental biotechnology.</title>
        <authorList>
            <person name="Fiorentino G."/>
            <person name="Gallo G."/>
            <person name="Aulitto M."/>
        </authorList>
    </citation>
    <scope>NUCLEOTIDE SEQUENCE [LARGE SCALE GENOMIC DNA]</scope>
    <source>
        <strain evidence="1 2">FL 18</strain>
    </source>
</reference>